<dbReference type="AlphaFoldDB" id="A0A6I8NCF9"/>
<reference evidence="2" key="2">
    <citation type="submission" date="2025-08" db="UniProtKB">
        <authorList>
            <consortium name="Ensembl"/>
        </authorList>
    </citation>
    <scope>IDENTIFICATION</scope>
    <source>
        <strain evidence="2">Glennie</strain>
    </source>
</reference>
<gene>
    <name evidence="2" type="primary">NCBP2AS2</name>
</gene>
<keyword evidence="3" id="KW-1185">Reference proteome</keyword>
<organism evidence="2 3">
    <name type="scientific">Ornithorhynchus anatinus</name>
    <name type="common">Duckbill platypus</name>
    <dbReference type="NCBI Taxonomy" id="9258"/>
    <lineage>
        <taxon>Eukaryota</taxon>
        <taxon>Metazoa</taxon>
        <taxon>Chordata</taxon>
        <taxon>Craniata</taxon>
        <taxon>Vertebrata</taxon>
        <taxon>Euteleostomi</taxon>
        <taxon>Mammalia</taxon>
        <taxon>Monotremata</taxon>
        <taxon>Ornithorhynchidae</taxon>
        <taxon>Ornithorhynchus</taxon>
    </lineage>
</organism>
<reference evidence="2" key="3">
    <citation type="submission" date="2025-09" db="UniProtKB">
        <authorList>
            <consortium name="Ensembl"/>
        </authorList>
    </citation>
    <scope>IDENTIFICATION</scope>
    <source>
        <strain evidence="2">Glennie</strain>
    </source>
</reference>
<dbReference type="GeneTree" id="ENSGT01020000234459"/>
<evidence type="ECO:0000256" key="1">
    <source>
        <dbReference type="SAM" id="MobiDB-lite"/>
    </source>
</evidence>
<reference evidence="2 3" key="1">
    <citation type="journal article" date="2008" name="Nature">
        <title>Genome analysis of the platypus reveals unique signatures of evolution.</title>
        <authorList>
            <person name="Warren W.C."/>
            <person name="Hillier L.W."/>
            <person name="Marshall Graves J.A."/>
            <person name="Birney E."/>
            <person name="Ponting C.P."/>
            <person name="Grutzner F."/>
            <person name="Belov K."/>
            <person name="Miller W."/>
            <person name="Clarke L."/>
            <person name="Chinwalla A.T."/>
            <person name="Yang S.P."/>
            <person name="Heger A."/>
            <person name="Locke D.P."/>
            <person name="Miethke P."/>
            <person name="Waters P.D."/>
            <person name="Veyrunes F."/>
            <person name="Fulton L."/>
            <person name="Fulton B."/>
            <person name="Graves T."/>
            <person name="Wallis J."/>
            <person name="Puente X.S."/>
            <person name="Lopez-Otin C."/>
            <person name="Ordonez G.R."/>
            <person name="Eichler E.E."/>
            <person name="Chen L."/>
            <person name="Cheng Z."/>
            <person name="Deakin J.E."/>
            <person name="Alsop A."/>
            <person name="Thompson K."/>
            <person name="Kirby P."/>
            <person name="Papenfuss A.T."/>
            <person name="Wakefield M.J."/>
            <person name="Olender T."/>
            <person name="Lancet D."/>
            <person name="Huttley G.A."/>
            <person name="Smit A.F."/>
            <person name="Pask A."/>
            <person name="Temple-Smith P."/>
            <person name="Batzer M.A."/>
            <person name="Walker J.A."/>
            <person name="Konkel M.K."/>
            <person name="Harris R.S."/>
            <person name="Whittington C.M."/>
            <person name="Wong E.S."/>
            <person name="Gemmell N.J."/>
            <person name="Buschiazzo E."/>
            <person name="Vargas Jentzsch I.M."/>
            <person name="Merkel A."/>
            <person name="Schmitz J."/>
            <person name="Zemann A."/>
            <person name="Churakov G."/>
            <person name="Kriegs J.O."/>
            <person name="Brosius J."/>
            <person name="Murchison E.P."/>
            <person name="Sachidanandam R."/>
            <person name="Smith C."/>
            <person name="Hannon G.J."/>
            <person name="Tsend-Ayush E."/>
            <person name="McMillan D."/>
            <person name="Attenborough R."/>
            <person name="Rens W."/>
            <person name="Ferguson-Smith M."/>
            <person name="Lefevre C.M."/>
            <person name="Sharp J.A."/>
            <person name="Nicholas K.R."/>
            <person name="Ray D.A."/>
            <person name="Kube M."/>
            <person name="Reinhardt R."/>
            <person name="Pringle T.H."/>
            <person name="Taylor J."/>
            <person name="Jones R.C."/>
            <person name="Nixon B."/>
            <person name="Dacheux J.L."/>
            <person name="Niwa H."/>
            <person name="Sekita Y."/>
            <person name="Huang X."/>
            <person name="Stark A."/>
            <person name="Kheradpour P."/>
            <person name="Kellis M."/>
            <person name="Flicek P."/>
            <person name="Chen Y."/>
            <person name="Webber C."/>
            <person name="Hardison R."/>
            <person name="Nelson J."/>
            <person name="Hallsworth-Pepin K."/>
            <person name="Delehaunty K."/>
            <person name="Markovic C."/>
            <person name="Minx P."/>
            <person name="Feng Y."/>
            <person name="Kremitzki C."/>
            <person name="Mitreva M."/>
            <person name="Glasscock J."/>
            <person name="Wylie T."/>
            <person name="Wohldmann P."/>
            <person name="Thiru P."/>
            <person name="Nhan M.N."/>
            <person name="Pohl C.S."/>
            <person name="Smith S.M."/>
            <person name="Hou S."/>
            <person name="Nefedov M."/>
            <person name="de Jong P.J."/>
            <person name="Renfree M.B."/>
            <person name="Mardis E.R."/>
            <person name="Wilson R.K."/>
        </authorList>
    </citation>
    <scope>NUCLEOTIDE SEQUENCE [LARGE SCALE GENOMIC DNA]</scope>
    <source>
        <strain evidence="2 3">Glennie</strain>
    </source>
</reference>
<dbReference type="FunCoup" id="A0A6I8NCF9">
    <property type="interactions" value="118"/>
</dbReference>
<dbReference type="PANTHER" id="PTHR41161">
    <property type="entry name" value="PROTEIN NCBP2AS2"/>
    <property type="match status" value="1"/>
</dbReference>
<evidence type="ECO:0000313" key="2">
    <source>
        <dbReference type="Ensembl" id="ENSOANP00000038707.1"/>
    </source>
</evidence>
<dbReference type="Bgee" id="ENSOANG00000039900">
    <property type="expression patterns" value="Expressed in heart and 5 other cell types or tissues"/>
</dbReference>
<protein>
    <submittedName>
        <fullName evidence="2">Uncharacterized protein</fullName>
    </submittedName>
</protein>
<dbReference type="OMA" id="RSGHCAR"/>
<dbReference type="Ensembl" id="ENSOANT00000065834.1">
    <property type="protein sequence ID" value="ENSOANP00000038707.1"/>
    <property type="gene ID" value="ENSOANG00000039900.1"/>
</dbReference>
<dbReference type="InterPro" id="IPR042407">
    <property type="entry name" value="NCBP2-AS2"/>
</dbReference>
<feature type="region of interest" description="Disordered" evidence="1">
    <location>
        <begin position="80"/>
        <end position="107"/>
    </location>
</feature>
<name>A0A6I8NCF9_ORNAN</name>
<dbReference type="PANTHER" id="PTHR41161:SF1">
    <property type="entry name" value="PROTEIN NCBP2AS2"/>
    <property type="match status" value="1"/>
</dbReference>
<evidence type="ECO:0000313" key="3">
    <source>
        <dbReference type="Proteomes" id="UP000002279"/>
    </source>
</evidence>
<dbReference type="Proteomes" id="UP000002279">
    <property type="component" value="Chromosome 7"/>
</dbReference>
<proteinExistence type="predicted"/>
<sequence>MVLRWLVLRLLSRERLVERLSEWRPLRRAARLTASALLRARREGREAARGLRDRLGAAGPGLLARAVRFGEAFAREVRRGLREPFPPPPRVLDPNHHPPHRGGGSEP</sequence>
<dbReference type="InParanoid" id="A0A6I8NCF9"/>
<accession>A0A6I8NCF9</accession>